<dbReference type="AlphaFoldDB" id="A0A518H606"/>
<protein>
    <recommendedName>
        <fullName evidence="6">Mutator family transposase</fullName>
    </recommendedName>
</protein>
<dbReference type="PANTHER" id="PTHR33217:SF7">
    <property type="entry name" value="TRANSPOSASE FOR INSERTION SEQUENCE ELEMENT IS1081"/>
    <property type="match status" value="1"/>
</dbReference>
<comment type="function">
    <text evidence="1 6">Required for the transposition of the insertion element.</text>
</comment>
<comment type="similarity">
    <text evidence="2 6">Belongs to the transposase mutator family.</text>
</comment>
<name>A0A518H606_9BACT</name>
<gene>
    <name evidence="7" type="ORF">ElP_41570</name>
</gene>
<evidence type="ECO:0000256" key="5">
    <source>
        <dbReference type="ARBA" id="ARBA00023172"/>
    </source>
</evidence>
<evidence type="ECO:0000256" key="1">
    <source>
        <dbReference type="ARBA" id="ARBA00002190"/>
    </source>
</evidence>
<dbReference type="Pfam" id="PF00872">
    <property type="entry name" value="Transposase_mut"/>
    <property type="match status" value="1"/>
</dbReference>
<evidence type="ECO:0000256" key="2">
    <source>
        <dbReference type="ARBA" id="ARBA00010961"/>
    </source>
</evidence>
<reference evidence="7 8" key="1">
    <citation type="submission" date="2019-02" db="EMBL/GenBank/DDBJ databases">
        <title>Deep-cultivation of Planctomycetes and their phenomic and genomic characterization uncovers novel biology.</title>
        <authorList>
            <person name="Wiegand S."/>
            <person name="Jogler M."/>
            <person name="Boedeker C."/>
            <person name="Pinto D."/>
            <person name="Vollmers J."/>
            <person name="Rivas-Marin E."/>
            <person name="Kohn T."/>
            <person name="Peeters S.H."/>
            <person name="Heuer A."/>
            <person name="Rast P."/>
            <person name="Oberbeckmann S."/>
            <person name="Bunk B."/>
            <person name="Jeske O."/>
            <person name="Meyerdierks A."/>
            <person name="Storesund J.E."/>
            <person name="Kallscheuer N."/>
            <person name="Luecker S."/>
            <person name="Lage O.M."/>
            <person name="Pohl T."/>
            <person name="Merkel B.J."/>
            <person name="Hornburger P."/>
            <person name="Mueller R.-W."/>
            <person name="Bruemmer F."/>
            <person name="Labrenz M."/>
            <person name="Spormann A.M."/>
            <person name="Op den Camp H."/>
            <person name="Overmann J."/>
            <person name="Amann R."/>
            <person name="Jetten M.S.M."/>
            <person name="Mascher T."/>
            <person name="Medema M.H."/>
            <person name="Devos D.P."/>
            <person name="Kaster A.-K."/>
            <person name="Ovreas L."/>
            <person name="Rohde M."/>
            <person name="Galperin M.Y."/>
            <person name="Jogler C."/>
        </authorList>
    </citation>
    <scope>NUCLEOTIDE SEQUENCE [LARGE SCALE GENOMIC DNA]</scope>
    <source>
        <strain evidence="7 8">ElP</strain>
    </source>
</reference>
<evidence type="ECO:0000256" key="3">
    <source>
        <dbReference type="ARBA" id="ARBA00022578"/>
    </source>
</evidence>
<dbReference type="NCBIfam" id="NF033543">
    <property type="entry name" value="transpos_IS256"/>
    <property type="match status" value="1"/>
</dbReference>
<accession>A0A518H606</accession>
<organism evidence="7 8">
    <name type="scientific">Tautonia plasticadhaerens</name>
    <dbReference type="NCBI Taxonomy" id="2527974"/>
    <lineage>
        <taxon>Bacteria</taxon>
        <taxon>Pseudomonadati</taxon>
        <taxon>Planctomycetota</taxon>
        <taxon>Planctomycetia</taxon>
        <taxon>Isosphaerales</taxon>
        <taxon>Isosphaeraceae</taxon>
        <taxon>Tautonia</taxon>
    </lineage>
</organism>
<evidence type="ECO:0000313" key="8">
    <source>
        <dbReference type="Proteomes" id="UP000317835"/>
    </source>
</evidence>
<proteinExistence type="inferred from homology"/>
<evidence type="ECO:0000256" key="4">
    <source>
        <dbReference type="ARBA" id="ARBA00023125"/>
    </source>
</evidence>
<dbReference type="Proteomes" id="UP000317835">
    <property type="component" value="Chromosome"/>
</dbReference>
<keyword evidence="8" id="KW-1185">Reference proteome</keyword>
<dbReference type="PANTHER" id="PTHR33217">
    <property type="entry name" value="TRANSPOSASE FOR INSERTION SEQUENCE ELEMENT IS1081"/>
    <property type="match status" value="1"/>
</dbReference>
<dbReference type="GO" id="GO:0004803">
    <property type="term" value="F:transposase activity"/>
    <property type="evidence" value="ECO:0007669"/>
    <property type="project" value="UniProtKB-UniRule"/>
</dbReference>
<keyword evidence="3 6" id="KW-0815">Transposition</keyword>
<evidence type="ECO:0000313" key="7">
    <source>
        <dbReference type="EMBL" id="QDV36238.1"/>
    </source>
</evidence>
<keyword evidence="5 6" id="KW-0233">DNA recombination</keyword>
<dbReference type="KEGG" id="tpla:ElP_41570"/>
<evidence type="ECO:0000256" key="6">
    <source>
        <dbReference type="RuleBase" id="RU365089"/>
    </source>
</evidence>
<keyword evidence="6" id="KW-0814">Transposable element</keyword>
<dbReference type="EMBL" id="CP036426">
    <property type="protein sequence ID" value="QDV36238.1"/>
    <property type="molecule type" value="Genomic_DNA"/>
</dbReference>
<dbReference type="OrthoDB" id="355828at2"/>
<sequence length="387" mass="42753">MTHHDQPTALGEILELLAEHGFDGMAQAIGVLLDEVMKRERTHALGAAPYQRSEHRNGYANGFKPKTLHTRMGPVTVRVPQTRGIDFYPSALEKGVRSERALKLAVAEMYVQGVSTRKVAAITEKLCGLEVTSGQVSRAAAALDEELQKWRSRPLGETPYLILDARYEKVRLGGSIVSCAVLVAIGIDPQGRRSILGVSVSMSEAEVHWREFLASLQARGLHGVKMVTSDAHAGLKEALAARLTGVPWQRCQFHLQKNALAYVPKPSMQPEVTAGLRAVFDAPDRSEADRQLDLAVKKYRAVAPRLAEWLEQNVPEGLTIFTLPSGHRRRLRTSNMPERLNEEVSRRTQVAGLFPNEGSALRLVSAVLMEISEDWETGRRYLTMGPG</sequence>
<keyword evidence="4 6" id="KW-0238">DNA-binding</keyword>
<dbReference type="RefSeq" id="WP_145272354.1">
    <property type="nucleotide sequence ID" value="NZ_CP036426.1"/>
</dbReference>
<dbReference type="GO" id="GO:0003677">
    <property type="term" value="F:DNA binding"/>
    <property type="evidence" value="ECO:0007669"/>
    <property type="project" value="UniProtKB-UniRule"/>
</dbReference>
<dbReference type="InterPro" id="IPR001207">
    <property type="entry name" value="Transposase_mutator"/>
</dbReference>
<dbReference type="GO" id="GO:0006313">
    <property type="term" value="P:DNA transposition"/>
    <property type="evidence" value="ECO:0007669"/>
    <property type="project" value="UniProtKB-UniRule"/>
</dbReference>